<evidence type="ECO:0000256" key="1">
    <source>
        <dbReference type="ARBA" id="ARBA00000085"/>
    </source>
</evidence>
<evidence type="ECO:0000256" key="2">
    <source>
        <dbReference type="ARBA" id="ARBA00012438"/>
    </source>
</evidence>
<evidence type="ECO:0000256" key="8">
    <source>
        <dbReference type="SAM" id="MobiDB-lite"/>
    </source>
</evidence>
<comment type="caution">
    <text evidence="11">The sequence shown here is derived from an EMBL/GenBank/DDBJ whole genome shotgun (WGS) entry which is preliminary data.</text>
</comment>
<feature type="transmembrane region" description="Helical" evidence="9">
    <location>
        <begin position="183"/>
        <end position="200"/>
    </location>
</feature>
<evidence type="ECO:0000313" key="11">
    <source>
        <dbReference type="EMBL" id="MCF4098020.1"/>
    </source>
</evidence>
<organism evidence="11 12">
    <name type="scientific">Maritalea mediterranea</name>
    <dbReference type="NCBI Taxonomy" id="2909667"/>
    <lineage>
        <taxon>Bacteria</taxon>
        <taxon>Pseudomonadati</taxon>
        <taxon>Pseudomonadota</taxon>
        <taxon>Alphaproteobacteria</taxon>
        <taxon>Hyphomicrobiales</taxon>
        <taxon>Devosiaceae</taxon>
        <taxon>Maritalea</taxon>
    </lineage>
</organism>
<comment type="catalytic activity">
    <reaction evidence="1">
        <text>ATP + protein L-histidine = ADP + protein N-phospho-L-histidine.</text>
        <dbReference type="EC" id="2.7.13.3"/>
    </reaction>
</comment>
<evidence type="ECO:0000256" key="9">
    <source>
        <dbReference type="SAM" id="Phobius"/>
    </source>
</evidence>
<dbReference type="InterPro" id="IPR003661">
    <property type="entry name" value="HisK_dim/P_dom"/>
</dbReference>
<dbReference type="GO" id="GO:0016301">
    <property type="term" value="F:kinase activity"/>
    <property type="evidence" value="ECO:0007669"/>
    <property type="project" value="UniProtKB-KW"/>
</dbReference>
<feature type="compositionally biased region" description="Basic and acidic residues" evidence="8">
    <location>
        <begin position="1"/>
        <end position="18"/>
    </location>
</feature>
<dbReference type="EC" id="2.7.13.3" evidence="2"/>
<dbReference type="InterPro" id="IPR004358">
    <property type="entry name" value="Sig_transdc_His_kin-like_C"/>
</dbReference>
<evidence type="ECO:0000256" key="6">
    <source>
        <dbReference type="ARBA" id="ARBA00023012"/>
    </source>
</evidence>
<evidence type="ECO:0000256" key="3">
    <source>
        <dbReference type="ARBA" id="ARBA00022553"/>
    </source>
</evidence>
<evidence type="ECO:0000259" key="10">
    <source>
        <dbReference type="PROSITE" id="PS50109"/>
    </source>
</evidence>
<dbReference type="InterPro" id="IPR036890">
    <property type="entry name" value="HATPase_C_sf"/>
</dbReference>
<dbReference type="SUPFAM" id="SSF47384">
    <property type="entry name" value="Homodimeric domain of signal transducing histidine kinase"/>
    <property type="match status" value="1"/>
</dbReference>
<evidence type="ECO:0000256" key="7">
    <source>
        <dbReference type="SAM" id="Coils"/>
    </source>
</evidence>
<dbReference type="InterPro" id="IPR005467">
    <property type="entry name" value="His_kinase_dom"/>
</dbReference>
<keyword evidence="7" id="KW-0175">Coiled coil</keyword>
<dbReference type="CDD" id="cd00075">
    <property type="entry name" value="HATPase"/>
    <property type="match status" value="1"/>
</dbReference>
<name>A0ABS9E583_9HYPH</name>
<dbReference type="RefSeq" id="WP_236113559.1">
    <property type="nucleotide sequence ID" value="NZ_JAKGTI010000001.1"/>
</dbReference>
<dbReference type="PRINTS" id="PR00344">
    <property type="entry name" value="BCTRLSENSOR"/>
</dbReference>
<feature type="transmembrane region" description="Helical" evidence="9">
    <location>
        <begin position="47"/>
        <end position="64"/>
    </location>
</feature>
<feature type="transmembrane region" description="Helical" evidence="9">
    <location>
        <begin position="107"/>
        <end position="127"/>
    </location>
</feature>
<feature type="coiled-coil region" evidence="7">
    <location>
        <begin position="217"/>
        <end position="244"/>
    </location>
</feature>
<dbReference type="SMART" id="SM00387">
    <property type="entry name" value="HATPase_c"/>
    <property type="match status" value="1"/>
</dbReference>
<protein>
    <recommendedName>
        <fullName evidence="2">histidine kinase</fullName>
        <ecNumber evidence="2">2.7.13.3</ecNumber>
    </recommendedName>
</protein>
<feature type="domain" description="Histidine kinase" evidence="10">
    <location>
        <begin position="251"/>
        <end position="472"/>
    </location>
</feature>
<dbReference type="SMART" id="SM00388">
    <property type="entry name" value="HisKA"/>
    <property type="match status" value="1"/>
</dbReference>
<keyword evidence="5 11" id="KW-0418">Kinase</keyword>
<dbReference type="EMBL" id="JAKGTI010000001">
    <property type="protein sequence ID" value="MCF4098020.1"/>
    <property type="molecule type" value="Genomic_DNA"/>
</dbReference>
<dbReference type="PANTHER" id="PTHR43711:SF26">
    <property type="entry name" value="SENSOR HISTIDINE KINASE RCSC"/>
    <property type="match status" value="1"/>
</dbReference>
<dbReference type="InterPro" id="IPR036097">
    <property type="entry name" value="HisK_dim/P_sf"/>
</dbReference>
<evidence type="ECO:0000313" key="12">
    <source>
        <dbReference type="Proteomes" id="UP001201217"/>
    </source>
</evidence>
<keyword evidence="12" id="KW-1185">Reference proteome</keyword>
<keyword evidence="9" id="KW-0472">Membrane</keyword>
<keyword evidence="6" id="KW-0902">Two-component regulatory system</keyword>
<dbReference type="CDD" id="cd00082">
    <property type="entry name" value="HisKA"/>
    <property type="match status" value="1"/>
</dbReference>
<keyword evidence="9" id="KW-1133">Transmembrane helix</keyword>
<dbReference type="PROSITE" id="PS50109">
    <property type="entry name" value="HIS_KIN"/>
    <property type="match status" value="1"/>
</dbReference>
<dbReference type="Gene3D" id="3.30.565.10">
    <property type="entry name" value="Histidine kinase-like ATPase, C-terminal domain"/>
    <property type="match status" value="1"/>
</dbReference>
<keyword evidence="3" id="KW-0597">Phosphoprotein</keyword>
<feature type="region of interest" description="Disordered" evidence="8">
    <location>
        <begin position="1"/>
        <end position="20"/>
    </location>
</feature>
<reference evidence="11 12" key="1">
    <citation type="submission" date="2022-01" db="EMBL/GenBank/DDBJ databases">
        <title>Maritalea mediterranea sp. nov., isolated from marine plastic residues from the Malva-rosa beach (Valencia, Spain).</title>
        <authorList>
            <person name="Vidal-Verdu A."/>
            <person name="Molina-Menor E."/>
            <person name="Pascual J."/>
            <person name="Pereto J."/>
            <person name="Porcar M."/>
        </authorList>
    </citation>
    <scope>NUCLEOTIDE SEQUENCE [LARGE SCALE GENOMIC DNA]</scope>
    <source>
        <strain evidence="11 12">P4.10X</strain>
    </source>
</reference>
<dbReference type="InterPro" id="IPR003594">
    <property type="entry name" value="HATPase_dom"/>
</dbReference>
<sequence length="496" mass="54309">MRADRGRSHQRAVSDARQRLTSSSGTMASYDFELLQEYASTRLSGKFAMPVLVVAIALLTSVWVPLYYMLGWAAIVVVGHISVMLACRQFLNAPQKKFNARRQTTTFVMVETIYGAGWSTIALLPIVGASQEVAVIQWAILLVGVAANAISSRAIPSATLANSVPGVLTVGSMLVISGGMLNYALAVLAVGAGIFFSFLARTLHKSAIKSLEHRAEKDMLIYELEEAKSMSDEARREAEQANIAKSRFLATMSHELRTPLNAIIGFSEVMSSEVLGPMENPSYKEYAADIHSSGQHLLNLINELLDLSRIEAGKYELNEEAISLVNIAEDCRRMLEIRARSKGIELVAEFDDKLPKLWGDERAIRQVCLNLLSNAIKFTPQSGRIIFKVAAGENNCQMISVRDNGPGIPENEIATVLSSFGQGSLAQKTAEQGAGLGLPIVQKIMELHGGRFDLFSKLRFGTEVIATFPRSRVMEAMAPVRNNRRKLQIYKTGAEA</sequence>
<accession>A0ABS9E583</accession>
<dbReference type="Gene3D" id="1.10.287.130">
    <property type="match status" value="1"/>
</dbReference>
<feature type="transmembrane region" description="Helical" evidence="9">
    <location>
        <begin position="133"/>
        <end position="151"/>
    </location>
</feature>
<keyword evidence="4" id="KW-0808">Transferase</keyword>
<dbReference type="SUPFAM" id="SSF55874">
    <property type="entry name" value="ATPase domain of HSP90 chaperone/DNA topoisomerase II/histidine kinase"/>
    <property type="match status" value="1"/>
</dbReference>
<keyword evidence="9" id="KW-0812">Transmembrane</keyword>
<dbReference type="Pfam" id="PF02518">
    <property type="entry name" value="HATPase_c"/>
    <property type="match status" value="1"/>
</dbReference>
<proteinExistence type="predicted"/>
<evidence type="ECO:0000256" key="4">
    <source>
        <dbReference type="ARBA" id="ARBA00022679"/>
    </source>
</evidence>
<dbReference type="Pfam" id="PF00512">
    <property type="entry name" value="HisKA"/>
    <property type="match status" value="1"/>
</dbReference>
<feature type="transmembrane region" description="Helical" evidence="9">
    <location>
        <begin position="70"/>
        <end position="87"/>
    </location>
</feature>
<gene>
    <name evidence="11" type="ORF">L1I42_05900</name>
</gene>
<dbReference type="PANTHER" id="PTHR43711">
    <property type="entry name" value="TWO-COMPONENT HISTIDINE KINASE"/>
    <property type="match status" value="1"/>
</dbReference>
<evidence type="ECO:0000256" key="5">
    <source>
        <dbReference type="ARBA" id="ARBA00022777"/>
    </source>
</evidence>
<dbReference type="Proteomes" id="UP001201217">
    <property type="component" value="Unassembled WGS sequence"/>
</dbReference>
<dbReference type="InterPro" id="IPR050736">
    <property type="entry name" value="Sensor_HK_Regulatory"/>
</dbReference>